<organism evidence="2 4">
    <name type="scientific">Streptococcus suis</name>
    <dbReference type="NCBI Taxonomy" id="1307"/>
    <lineage>
        <taxon>Bacteria</taxon>
        <taxon>Bacillati</taxon>
        <taxon>Bacillota</taxon>
        <taxon>Bacilli</taxon>
        <taxon>Lactobacillales</taxon>
        <taxon>Streptococcaceae</taxon>
        <taxon>Streptococcus</taxon>
    </lineage>
</organism>
<dbReference type="InterPro" id="IPR025856">
    <property type="entry name" value="HeH/LEM_domain"/>
</dbReference>
<reference evidence="3 5" key="2">
    <citation type="submission" date="2019-11" db="EMBL/GenBank/DDBJ databases">
        <title>Divergent Streptococcus suis from cattle.</title>
        <authorList>
            <person name="Williamson C."/>
        </authorList>
    </citation>
    <scope>NUCLEOTIDE SEQUENCE [LARGE SCALE GENOMIC DNA]</scope>
    <source>
        <strain evidence="3 5">10-36905</strain>
    </source>
</reference>
<dbReference type="InterPro" id="IPR036361">
    <property type="entry name" value="SAP_dom_sf"/>
</dbReference>
<dbReference type="Pfam" id="PF12949">
    <property type="entry name" value="HeH"/>
    <property type="match status" value="1"/>
</dbReference>
<comment type="caution">
    <text evidence="2">The sequence shown here is derived from an EMBL/GenBank/DDBJ whole genome shotgun (WGS) entry which is preliminary data.</text>
</comment>
<reference evidence="2 4" key="1">
    <citation type="submission" date="2016-02" db="EMBL/GenBank/DDBJ databases">
        <authorList>
            <consortium name="Pathogen Informatics"/>
        </authorList>
    </citation>
    <scope>NUCLEOTIDE SEQUENCE [LARGE SCALE GENOMIC DNA]</scope>
    <source>
        <strain evidence="2 4">LOLA-SS005</strain>
    </source>
</reference>
<dbReference type="EMBL" id="FIFJ01000001">
    <property type="protein sequence ID" value="CYT63801.1"/>
    <property type="molecule type" value="Genomic_DNA"/>
</dbReference>
<gene>
    <name evidence="2" type="ORF">ERS132356_00061</name>
    <name evidence="3" type="ORF">GLP18_09525</name>
</gene>
<evidence type="ECO:0000313" key="3">
    <source>
        <dbReference type="EMBL" id="MYN70440.1"/>
    </source>
</evidence>
<protein>
    <submittedName>
        <fullName evidence="2">Phage protein</fullName>
    </submittedName>
</protein>
<dbReference type="EMBL" id="WNXH01000018">
    <property type="protein sequence ID" value="MYN70440.1"/>
    <property type="molecule type" value="Genomic_DNA"/>
</dbReference>
<feature type="domain" description="HeH/LEM" evidence="1">
    <location>
        <begin position="36"/>
        <end position="67"/>
    </location>
</feature>
<evidence type="ECO:0000313" key="4">
    <source>
        <dbReference type="Proteomes" id="UP000075041"/>
    </source>
</evidence>
<name>A0A0Z8IA87_STRSU</name>
<sequence length="74" mass="8172">MTLYMNTKTGATIEANGVVSGGNWVLASEFEEAIENLTVPQLKEKLDELGIEYNKKAQKAELLELLEAAKSEEE</sequence>
<dbReference type="Gene3D" id="1.10.720.30">
    <property type="entry name" value="SAP domain"/>
    <property type="match status" value="1"/>
</dbReference>
<dbReference type="Proteomes" id="UP000075041">
    <property type="component" value="Unassembled WGS sequence"/>
</dbReference>
<evidence type="ECO:0000259" key="1">
    <source>
        <dbReference type="Pfam" id="PF12949"/>
    </source>
</evidence>
<accession>A0A0Z8IA87</accession>
<dbReference type="InterPro" id="IPR036269">
    <property type="entry name" value="Rho_N_sf"/>
</dbReference>
<evidence type="ECO:0000313" key="2">
    <source>
        <dbReference type="EMBL" id="CYT63801.1"/>
    </source>
</evidence>
<proteinExistence type="predicted"/>
<evidence type="ECO:0000313" key="5">
    <source>
        <dbReference type="Proteomes" id="UP000483765"/>
    </source>
</evidence>
<dbReference type="RefSeq" id="WP_023371124.1">
    <property type="nucleotide sequence ID" value="NZ_CECR01000012.1"/>
</dbReference>
<dbReference type="SUPFAM" id="SSF68912">
    <property type="entry name" value="Rho N-terminal domain-like"/>
    <property type="match status" value="1"/>
</dbReference>
<dbReference type="AlphaFoldDB" id="A0A0Z8IA87"/>
<dbReference type="Proteomes" id="UP000483765">
    <property type="component" value="Unassembled WGS sequence"/>
</dbReference>